<name>A0AAN8RNH2_9PEZI</name>
<gene>
    <name evidence="3" type="ORF">TWF718_001714</name>
</gene>
<evidence type="ECO:0000256" key="1">
    <source>
        <dbReference type="SAM" id="MobiDB-lite"/>
    </source>
</evidence>
<protein>
    <submittedName>
        <fullName evidence="3">Uncharacterized protein</fullName>
    </submittedName>
</protein>
<sequence>MNRRVTFNANDEETAPKAPVSPPARSQTAPPIYIKFTPGGRLEFLKDIEAYQAACLINKVVETPTEDPAPAYDLHDFPNAGPSGPPDDREMFRSGFQKKLSEMQEFLRRRPNGRLTKTALSEKGLLLVCAVALVLIAGLMVVWVLAFHHITLLVTFGIVWVATLIKFCYTGWRYYHKRRMLNYINTALTKVDNFERLDDRTVKGLKKGVEHAVPRSYWADSALTARRDRTSS</sequence>
<feature type="transmembrane region" description="Helical" evidence="2">
    <location>
        <begin position="124"/>
        <end position="146"/>
    </location>
</feature>
<organism evidence="3 4">
    <name type="scientific">Orbilia javanica</name>
    <dbReference type="NCBI Taxonomy" id="47235"/>
    <lineage>
        <taxon>Eukaryota</taxon>
        <taxon>Fungi</taxon>
        <taxon>Dikarya</taxon>
        <taxon>Ascomycota</taxon>
        <taxon>Pezizomycotina</taxon>
        <taxon>Orbiliomycetes</taxon>
        <taxon>Orbiliales</taxon>
        <taxon>Orbiliaceae</taxon>
        <taxon>Orbilia</taxon>
    </lineage>
</organism>
<accession>A0AAN8RNH2</accession>
<reference evidence="3 4" key="1">
    <citation type="submission" date="2019-10" db="EMBL/GenBank/DDBJ databases">
        <authorList>
            <person name="Palmer J.M."/>
        </authorList>
    </citation>
    <scope>NUCLEOTIDE SEQUENCE [LARGE SCALE GENOMIC DNA]</scope>
    <source>
        <strain evidence="3 4">TWF718</strain>
    </source>
</reference>
<feature type="transmembrane region" description="Helical" evidence="2">
    <location>
        <begin position="152"/>
        <end position="172"/>
    </location>
</feature>
<comment type="caution">
    <text evidence="3">The sequence shown here is derived from an EMBL/GenBank/DDBJ whole genome shotgun (WGS) entry which is preliminary data.</text>
</comment>
<keyword evidence="4" id="KW-1185">Reference proteome</keyword>
<dbReference type="Proteomes" id="UP001313282">
    <property type="component" value="Unassembled WGS sequence"/>
</dbReference>
<evidence type="ECO:0000313" key="4">
    <source>
        <dbReference type="Proteomes" id="UP001313282"/>
    </source>
</evidence>
<dbReference type="EMBL" id="JAVHNR010000001">
    <property type="protein sequence ID" value="KAK6357402.1"/>
    <property type="molecule type" value="Genomic_DNA"/>
</dbReference>
<feature type="region of interest" description="Disordered" evidence="1">
    <location>
        <begin position="1"/>
        <end position="27"/>
    </location>
</feature>
<evidence type="ECO:0000313" key="3">
    <source>
        <dbReference type="EMBL" id="KAK6357402.1"/>
    </source>
</evidence>
<proteinExistence type="predicted"/>
<keyword evidence="2" id="KW-0812">Transmembrane</keyword>
<keyword evidence="2" id="KW-0472">Membrane</keyword>
<keyword evidence="2" id="KW-1133">Transmembrane helix</keyword>
<evidence type="ECO:0000256" key="2">
    <source>
        <dbReference type="SAM" id="Phobius"/>
    </source>
</evidence>
<dbReference type="AlphaFoldDB" id="A0AAN8RNH2"/>